<dbReference type="SUPFAM" id="SSF50022">
    <property type="entry name" value="ISP domain"/>
    <property type="match status" value="1"/>
</dbReference>
<sequence length="111" mass="11698">MSFQVACATTELDPEEALQVILADSAGTNVPVAVVRDSDGSWHAIGDTCSHQNYSLAEGDVEDGTIECWKHGAPFDLATGNPLSLPATKPVPVYSIEINDGDVLVDVDVTL</sequence>
<protein>
    <submittedName>
        <fullName evidence="6">(2Fe-2S)-binding protein</fullName>
    </submittedName>
</protein>
<dbReference type="InterPro" id="IPR036922">
    <property type="entry name" value="Rieske_2Fe-2S_sf"/>
</dbReference>
<dbReference type="PANTHER" id="PTHR21496">
    <property type="entry name" value="FERREDOXIN-RELATED"/>
    <property type="match status" value="1"/>
</dbReference>
<keyword evidence="1" id="KW-0001">2Fe-2S</keyword>
<keyword evidence="4" id="KW-0411">Iron-sulfur</keyword>
<dbReference type="PANTHER" id="PTHR21496:SF23">
    <property type="entry name" value="3-PHENYLPROPIONATE_CINNAMIC ACID DIOXYGENASE FERREDOXIN SUBUNIT"/>
    <property type="match status" value="1"/>
</dbReference>
<organism evidence="6 7">
    <name type="scientific">Ancrocorticia populi</name>
    <dbReference type="NCBI Taxonomy" id="2175228"/>
    <lineage>
        <taxon>Bacteria</taxon>
        <taxon>Bacillati</taxon>
        <taxon>Actinomycetota</taxon>
        <taxon>Actinomycetes</taxon>
        <taxon>Actinomycetales</taxon>
        <taxon>Actinomycetaceae</taxon>
        <taxon>Ancrocorticia</taxon>
    </lineage>
</organism>
<dbReference type="OrthoDB" id="147178at2"/>
<gene>
    <name evidence="6" type="ORF">DD236_05105</name>
</gene>
<dbReference type="AlphaFoldDB" id="A0A2V1K8Z1"/>
<dbReference type="RefSeq" id="WP_109093315.1">
    <property type="nucleotide sequence ID" value="NZ_JBQDCU010000035.1"/>
</dbReference>
<keyword evidence="3" id="KW-0408">Iron</keyword>
<dbReference type="Gene3D" id="2.102.10.10">
    <property type="entry name" value="Rieske [2Fe-2S] iron-sulphur domain"/>
    <property type="match status" value="1"/>
</dbReference>
<comment type="caution">
    <text evidence="6">The sequence shown here is derived from an EMBL/GenBank/DDBJ whole genome shotgun (WGS) entry which is preliminary data.</text>
</comment>
<dbReference type="InterPro" id="IPR017941">
    <property type="entry name" value="Rieske_2Fe-2S"/>
</dbReference>
<evidence type="ECO:0000256" key="1">
    <source>
        <dbReference type="ARBA" id="ARBA00022714"/>
    </source>
</evidence>
<evidence type="ECO:0000313" key="6">
    <source>
        <dbReference type="EMBL" id="PWF26669.1"/>
    </source>
</evidence>
<keyword evidence="7" id="KW-1185">Reference proteome</keyword>
<evidence type="ECO:0000256" key="3">
    <source>
        <dbReference type="ARBA" id="ARBA00023004"/>
    </source>
</evidence>
<evidence type="ECO:0000313" key="7">
    <source>
        <dbReference type="Proteomes" id="UP000245283"/>
    </source>
</evidence>
<dbReference type="GO" id="GO:0051537">
    <property type="term" value="F:2 iron, 2 sulfur cluster binding"/>
    <property type="evidence" value="ECO:0007669"/>
    <property type="project" value="UniProtKB-KW"/>
</dbReference>
<feature type="domain" description="Rieske" evidence="5">
    <location>
        <begin position="4"/>
        <end position="105"/>
    </location>
</feature>
<keyword evidence="2" id="KW-0479">Metal-binding</keyword>
<dbReference type="Pfam" id="PF00355">
    <property type="entry name" value="Rieske"/>
    <property type="match status" value="1"/>
</dbReference>
<evidence type="ECO:0000259" key="5">
    <source>
        <dbReference type="PROSITE" id="PS51296"/>
    </source>
</evidence>
<dbReference type="GO" id="GO:0004497">
    <property type="term" value="F:monooxygenase activity"/>
    <property type="evidence" value="ECO:0007669"/>
    <property type="project" value="UniProtKB-ARBA"/>
</dbReference>
<dbReference type="CDD" id="cd03528">
    <property type="entry name" value="Rieske_RO_ferredoxin"/>
    <property type="match status" value="1"/>
</dbReference>
<name>A0A2V1K8Z1_9ACTO</name>
<dbReference type="GO" id="GO:0046872">
    <property type="term" value="F:metal ion binding"/>
    <property type="evidence" value="ECO:0007669"/>
    <property type="project" value="UniProtKB-KW"/>
</dbReference>
<proteinExistence type="predicted"/>
<reference evidence="7" key="1">
    <citation type="submission" date="2018-05" db="EMBL/GenBank/DDBJ databases">
        <authorList>
            <person name="Li Y."/>
        </authorList>
    </citation>
    <scope>NUCLEOTIDE SEQUENCE [LARGE SCALE GENOMIC DNA]</scope>
    <source>
        <strain evidence="7">sk1b4</strain>
    </source>
</reference>
<dbReference type="EMBL" id="QETB01000002">
    <property type="protein sequence ID" value="PWF26669.1"/>
    <property type="molecule type" value="Genomic_DNA"/>
</dbReference>
<dbReference type="PROSITE" id="PS51296">
    <property type="entry name" value="RIESKE"/>
    <property type="match status" value="1"/>
</dbReference>
<dbReference type="Proteomes" id="UP000245283">
    <property type="component" value="Unassembled WGS sequence"/>
</dbReference>
<dbReference type="GO" id="GO:0016705">
    <property type="term" value="F:oxidoreductase activity, acting on paired donors, with incorporation or reduction of molecular oxygen"/>
    <property type="evidence" value="ECO:0007669"/>
    <property type="project" value="UniProtKB-ARBA"/>
</dbReference>
<evidence type="ECO:0000256" key="4">
    <source>
        <dbReference type="ARBA" id="ARBA00023014"/>
    </source>
</evidence>
<accession>A0A2V1K8Z1</accession>
<evidence type="ECO:0000256" key="2">
    <source>
        <dbReference type="ARBA" id="ARBA00022723"/>
    </source>
</evidence>